<dbReference type="InterPro" id="IPR006140">
    <property type="entry name" value="D-isomer_DH_NAD-bd"/>
</dbReference>
<dbReference type="PANTHER" id="PTHR10996:SF283">
    <property type="entry name" value="GLYOXYLATE_HYDROXYPYRUVATE REDUCTASE B"/>
    <property type="match status" value="1"/>
</dbReference>
<feature type="domain" description="D-isomer specific 2-hydroxyacid dehydrogenase catalytic" evidence="3">
    <location>
        <begin position="5"/>
        <end position="318"/>
    </location>
</feature>
<dbReference type="Gene3D" id="3.40.50.720">
    <property type="entry name" value="NAD(P)-binding Rossmann-like Domain"/>
    <property type="match status" value="2"/>
</dbReference>
<dbReference type="InterPro" id="IPR050223">
    <property type="entry name" value="D-isomer_2-hydroxyacid_DH"/>
</dbReference>
<dbReference type="SUPFAM" id="SSF52283">
    <property type="entry name" value="Formate/glycerate dehydrogenase catalytic domain-like"/>
    <property type="match status" value="1"/>
</dbReference>
<dbReference type="SUPFAM" id="SSF51735">
    <property type="entry name" value="NAD(P)-binding Rossmann-fold domains"/>
    <property type="match status" value="1"/>
</dbReference>
<name>A0ABU3DDI4_9RHOB</name>
<comment type="caution">
    <text evidence="5">The sequence shown here is derived from an EMBL/GenBank/DDBJ whole genome shotgun (WGS) entry which is preliminary data.</text>
</comment>
<proteinExistence type="inferred from homology"/>
<feature type="domain" description="D-isomer specific 2-hydroxyacid dehydrogenase NAD-binding" evidence="4">
    <location>
        <begin position="110"/>
        <end position="287"/>
    </location>
</feature>
<dbReference type="Proteomes" id="UP001265259">
    <property type="component" value="Unassembled WGS sequence"/>
</dbReference>
<dbReference type="Pfam" id="PF00389">
    <property type="entry name" value="2-Hacid_dh"/>
    <property type="match status" value="1"/>
</dbReference>
<evidence type="ECO:0000313" key="5">
    <source>
        <dbReference type="EMBL" id="MDT0681752.1"/>
    </source>
</evidence>
<organism evidence="5 6">
    <name type="scientific">Tropicimonas omnivorans</name>
    <dbReference type="NCBI Taxonomy" id="3075590"/>
    <lineage>
        <taxon>Bacteria</taxon>
        <taxon>Pseudomonadati</taxon>
        <taxon>Pseudomonadota</taxon>
        <taxon>Alphaproteobacteria</taxon>
        <taxon>Rhodobacterales</taxon>
        <taxon>Roseobacteraceae</taxon>
        <taxon>Tropicimonas</taxon>
    </lineage>
</organism>
<evidence type="ECO:0000259" key="3">
    <source>
        <dbReference type="Pfam" id="PF00389"/>
    </source>
</evidence>
<reference evidence="5 6" key="1">
    <citation type="submission" date="2023-09" db="EMBL/GenBank/DDBJ databases">
        <authorList>
            <person name="Rey-Velasco X."/>
        </authorList>
    </citation>
    <scope>NUCLEOTIDE SEQUENCE [LARGE SCALE GENOMIC DNA]</scope>
    <source>
        <strain evidence="5 6">F158</strain>
    </source>
</reference>
<sequence length="319" mass="33362">MTARILITRRLPDRVLEMAHTLGEVVVDEERAAYGPRDAGAALGEYDAIVPTLGDAFTEAAFAGGPHRTKILANFGAGFGHIDVEAAARAGIVVSNTPGAVTEATADIALTLMLMSCRRASEGESLLRSGKWTGWTPTQLLGLHMSGKTLGVIGMGRIGRSVAARAHHGFGMDIAFWNRSPDRDAGVPARQLGRIEEVMSAADVVVIALAAGPGMTGIIGADQIAAMRPHAHLVNIARGELVDEGALIAALEGGWIAGAGLDVYETEPDVPAALRRLPNVSLLPHLGTAALEVREAMGMMALDNVRAALEGREPPNRVA</sequence>
<protein>
    <submittedName>
        <fullName evidence="5">D-glycerate dehydrogenase</fullName>
        <ecNumber evidence="5">1.1.1.-</ecNumber>
    </submittedName>
</protein>
<keyword evidence="1 2" id="KW-0560">Oxidoreductase</keyword>
<gene>
    <name evidence="5" type="ORF">RM543_03565</name>
</gene>
<dbReference type="EMBL" id="JAVRHL010000001">
    <property type="protein sequence ID" value="MDT0681752.1"/>
    <property type="molecule type" value="Genomic_DNA"/>
</dbReference>
<dbReference type="InterPro" id="IPR036291">
    <property type="entry name" value="NAD(P)-bd_dom_sf"/>
</dbReference>
<dbReference type="InterPro" id="IPR006139">
    <property type="entry name" value="D-isomer_2_OHA_DH_cat_dom"/>
</dbReference>
<dbReference type="PANTHER" id="PTHR10996">
    <property type="entry name" value="2-HYDROXYACID DEHYDROGENASE-RELATED"/>
    <property type="match status" value="1"/>
</dbReference>
<dbReference type="Pfam" id="PF02826">
    <property type="entry name" value="2-Hacid_dh_C"/>
    <property type="match status" value="1"/>
</dbReference>
<evidence type="ECO:0000256" key="2">
    <source>
        <dbReference type="RuleBase" id="RU003719"/>
    </source>
</evidence>
<dbReference type="RefSeq" id="WP_311689520.1">
    <property type="nucleotide sequence ID" value="NZ_JAVRHL010000001.1"/>
</dbReference>
<evidence type="ECO:0000313" key="6">
    <source>
        <dbReference type="Proteomes" id="UP001265259"/>
    </source>
</evidence>
<evidence type="ECO:0000256" key="1">
    <source>
        <dbReference type="ARBA" id="ARBA00023002"/>
    </source>
</evidence>
<dbReference type="EC" id="1.1.1.-" evidence="5"/>
<dbReference type="GO" id="GO:0016491">
    <property type="term" value="F:oxidoreductase activity"/>
    <property type="evidence" value="ECO:0007669"/>
    <property type="project" value="UniProtKB-KW"/>
</dbReference>
<evidence type="ECO:0000259" key="4">
    <source>
        <dbReference type="Pfam" id="PF02826"/>
    </source>
</evidence>
<keyword evidence="6" id="KW-1185">Reference proteome</keyword>
<accession>A0ABU3DDI4</accession>
<comment type="similarity">
    <text evidence="2">Belongs to the D-isomer specific 2-hydroxyacid dehydrogenase family.</text>
</comment>
<dbReference type="CDD" id="cd05301">
    <property type="entry name" value="GDH"/>
    <property type="match status" value="1"/>
</dbReference>